<evidence type="ECO:0000313" key="2">
    <source>
        <dbReference type="EMBL" id="SNX68679.1"/>
    </source>
</evidence>
<dbReference type="RefSeq" id="WP_097157811.1">
    <property type="nucleotide sequence ID" value="NZ_JBEPMQ010000001.1"/>
</dbReference>
<reference evidence="2 3" key="1">
    <citation type="submission" date="2017-08" db="EMBL/GenBank/DDBJ databases">
        <authorList>
            <person name="de Groot N.N."/>
        </authorList>
    </citation>
    <scope>NUCLEOTIDE SEQUENCE [LARGE SCALE GENOMIC DNA]</scope>
    <source>
        <strain evidence="2 3">JC228</strain>
    </source>
</reference>
<dbReference type="Proteomes" id="UP000219546">
    <property type="component" value="Unassembled WGS sequence"/>
</dbReference>
<organism evidence="2 3">
    <name type="scientific">Bacillus oleivorans</name>
    <dbReference type="NCBI Taxonomy" id="1448271"/>
    <lineage>
        <taxon>Bacteria</taxon>
        <taxon>Bacillati</taxon>
        <taxon>Bacillota</taxon>
        <taxon>Bacilli</taxon>
        <taxon>Bacillales</taxon>
        <taxon>Bacillaceae</taxon>
        <taxon>Bacillus</taxon>
    </lineage>
</organism>
<dbReference type="SUPFAM" id="SSF55729">
    <property type="entry name" value="Acyl-CoA N-acyltransferases (Nat)"/>
    <property type="match status" value="1"/>
</dbReference>
<gene>
    <name evidence="2" type="ORF">SAMN05877753_102655</name>
</gene>
<sequence>MLEIREIQAEDTYGIRHQVLRPNQTIEDCKYDGDFDLDTFHVGAFLDEELVSIASFYRESSPGFPEVLQYRLRGMATLEHVRNQKAGSSILHFAERILEKREASLWWCNARVSVSDYYKKLGLHEYGEVFEIEPIGPHKLMYKKLYRL</sequence>
<name>A0A285CMA6_9BACI</name>
<accession>A0A285CMA6</accession>
<dbReference type="Pfam" id="PF00583">
    <property type="entry name" value="Acetyltransf_1"/>
    <property type="match status" value="1"/>
</dbReference>
<dbReference type="Gene3D" id="3.40.630.30">
    <property type="match status" value="1"/>
</dbReference>
<dbReference type="InterPro" id="IPR016181">
    <property type="entry name" value="Acyl_CoA_acyltransferase"/>
</dbReference>
<feature type="domain" description="N-acetyltransferase" evidence="1">
    <location>
        <begin position="2"/>
        <end position="146"/>
    </location>
</feature>
<dbReference type="AlphaFoldDB" id="A0A285CMA6"/>
<keyword evidence="2" id="KW-0808">Transferase</keyword>
<protein>
    <submittedName>
        <fullName evidence="2">Acetyltransferase (GNAT) family protein</fullName>
    </submittedName>
</protein>
<dbReference type="GO" id="GO:0016747">
    <property type="term" value="F:acyltransferase activity, transferring groups other than amino-acyl groups"/>
    <property type="evidence" value="ECO:0007669"/>
    <property type="project" value="InterPro"/>
</dbReference>
<dbReference type="OrthoDB" id="2352823at2"/>
<evidence type="ECO:0000313" key="3">
    <source>
        <dbReference type="Proteomes" id="UP000219546"/>
    </source>
</evidence>
<evidence type="ECO:0000259" key="1">
    <source>
        <dbReference type="PROSITE" id="PS51186"/>
    </source>
</evidence>
<dbReference type="EMBL" id="OAOP01000002">
    <property type="protein sequence ID" value="SNX68679.1"/>
    <property type="molecule type" value="Genomic_DNA"/>
</dbReference>
<keyword evidence="3" id="KW-1185">Reference proteome</keyword>
<proteinExistence type="predicted"/>
<dbReference type="PROSITE" id="PS51186">
    <property type="entry name" value="GNAT"/>
    <property type="match status" value="1"/>
</dbReference>
<dbReference type="InterPro" id="IPR000182">
    <property type="entry name" value="GNAT_dom"/>
</dbReference>